<feature type="signal peptide" evidence="2">
    <location>
        <begin position="1"/>
        <end position="16"/>
    </location>
</feature>
<evidence type="ECO:0000313" key="4">
    <source>
        <dbReference type="Proteomes" id="UP000434172"/>
    </source>
</evidence>
<feature type="chain" id="PRO_5034046615" evidence="2">
    <location>
        <begin position="17"/>
        <end position="60"/>
    </location>
</feature>
<dbReference type="AlphaFoldDB" id="A0A8H3WDX3"/>
<keyword evidence="1" id="KW-0812">Transmembrane</keyword>
<proteinExistence type="predicted"/>
<evidence type="ECO:0000256" key="2">
    <source>
        <dbReference type="SAM" id="SignalP"/>
    </source>
</evidence>
<keyword evidence="4" id="KW-1185">Reference proteome</keyword>
<feature type="transmembrane region" description="Helical" evidence="1">
    <location>
        <begin position="30"/>
        <end position="53"/>
    </location>
</feature>
<evidence type="ECO:0000313" key="3">
    <source>
        <dbReference type="EMBL" id="KAF0325219.1"/>
    </source>
</evidence>
<comment type="caution">
    <text evidence="3">The sequence shown here is derived from an EMBL/GenBank/DDBJ whole genome shotgun (WGS) entry which is preliminary data.</text>
</comment>
<keyword evidence="1" id="KW-1133">Transmembrane helix</keyword>
<evidence type="ECO:0000256" key="1">
    <source>
        <dbReference type="SAM" id="Phobius"/>
    </source>
</evidence>
<keyword evidence="1" id="KW-0472">Membrane</keyword>
<keyword evidence="2" id="KW-0732">Signal</keyword>
<organism evidence="3 4">
    <name type="scientific">Colletotrichum asianum</name>
    <dbReference type="NCBI Taxonomy" id="702518"/>
    <lineage>
        <taxon>Eukaryota</taxon>
        <taxon>Fungi</taxon>
        <taxon>Dikarya</taxon>
        <taxon>Ascomycota</taxon>
        <taxon>Pezizomycotina</taxon>
        <taxon>Sordariomycetes</taxon>
        <taxon>Hypocreomycetidae</taxon>
        <taxon>Glomerellales</taxon>
        <taxon>Glomerellaceae</taxon>
        <taxon>Colletotrichum</taxon>
        <taxon>Colletotrichum gloeosporioides species complex</taxon>
    </lineage>
</organism>
<sequence length="60" mass="6623">MLLLLLLLLCNCMSCAIIRPYLGLELLAPVLAFFLFFFIFILFINGASLGLAVDWVQGGT</sequence>
<protein>
    <submittedName>
        <fullName evidence="3">Uncharacterized protein</fullName>
    </submittedName>
</protein>
<reference evidence="3 4" key="1">
    <citation type="submission" date="2019-12" db="EMBL/GenBank/DDBJ databases">
        <title>A genome sequence resource for the geographically widespread anthracnose pathogen Colletotrichum asianum.</title>
        <authorList>
            <person name="Meng Y."/>
        </authorList>
    </citation>
    <scope>NUCLEOTIDE SEQUENCE [LARGE SCALE GENOMIC DNA]</scope>
    <source>
        <strain evidence="3 4">ICMP 18580</strain>
    </source>
</reference>
<accession>A0A8H3WDX3</accession>
<dbReference type="Proteomes" id="UP000434172">
    <property type="component" value="Unassembled WGS sequence"/>
</dbReference>
<gene>
    <name evidence="3" type="ORF">GQ607_007546</name>
</gene>
<name>A0A8H3WDX3_9PEZI</name>
<dbReference type="EMBL" id="WOWK01000038">
    <property type="protein sequence ID" value="KAF0325219.1"/>
    <property type="molecule type" value="Genomic_DNA"/>
</dbReference>